<dbReference type="EMBL" id="JNFP01000059">
    <property type="protein sequence ID" value="KIA60779.1"/>
    <property type="molecule type" value="Genomic_DNA"/>
</dbReference>
<evidence type="ECO:0000256" key="1">
    <source>
        <dbReference type="SAM" id="Phobius"/>
    </source>
</evidence>
<feature type="domain" description="DUF2157" evidence="2">
    <location>
        <begin position="11"/>
        <end position="153"/>
    </location>
</feature>
<feature type="transmembrane region" description="Helical" evidence="1">
    <location>
        <begin position="41"/>
        <end position="63"/>
    </location>
</feature>
<gene>
    <name evidence="3" type="ORF">FG87_34805</name>
</gene>
<feature type="transmembrane region" description="Helical" evidence="1">
    <location>
        <begin position="75"/>
        <end position="97"/>
    </location>
</feature>
<feature type="transmembrane region" description="Helical" evidence="1">
    <location>
        <begin position="139"/>
        <end position="157"/>
    </location>
</feature>
<protein>
    <recommendedName>
        <fullName evidence="2">DUF2157 domain-containing protein</fullName>
    </recommendedName>
</protein>
<keyword evidence="4" id="KW-1185">Reference proteome</keyword>
<keyword evidence="1" id="KW-0812">Transmembrane</keyword>
<dbReference type="RefSeq" id="WP_043679137.1">
    <property type="nucleotide sequence ID" value="NZ_BDCI01000059.1"/>
</dbReference>
<accession>A0ABR4Z6M3</accession>
<reference evidence="3 4" key="1">
    <citation type="journal article" date="2014" name="Int. J. Syst. Evol. Microbiol.">
        <title>Nocardia vulneris sp. nov., isolated from wounds of human patients in North America.</title>
        <authorList>
            <person name="Lasker B.A."/>
            <person name="Bell M."/>
            <person name="Klenk H.P."/>
            <person name="Sproer C."/>
            <person name="Schumann C."/>
            <person name="Schumann P."/>
            <person name="Brown J.M."/>
        </authorList>
    </citation>
    <scope>NUCLEOTIDE SEQUENCE [LARGE SCALE GENOMIC DNA]</scope>
    <source>
        <strain evidence="3 4">W9851</strain>
    </source>
</reference>
<sequence>MAKARQAALRRLVTDGVLTEAQYAAVVDALAAREQRPPGKVVAEIAAYIGAGLVFGGIALVIGSSWDDLARAGQVAVLFAVSLGLVLGAVAVVGGPARMFGRAESGSRVRLASALLALAAGSVAGMVGTALDHSSADAGTWAVLAGLVTAALGYIAVPAVLGMLACGVCSAAAVPGLLGDLAGATDVWVGFGLLAVAGIWFALTRFGAFVETWLGYAIAVAIALLGAVVVEADGRPWAFLLSVLVAGVCFGLFAQRRSTVLVVGGALAVALAAGQAVTELTDNPLTVAVTVLAIGALILGGGAFLLTRGPKSEPPAA</sequence>
<feature type="transmembrane region" description="Helical" evidence="1">
    <location>
        <begin position="236"/>
        <end position="253"/>
    </location>
</feature>
<keyword evidence="1" id="KW-0472">Membrane</keyword>
<proteinExistence type="predicted"/>
<dbReference type="Proteomes" id="UP000031364">
    <property type="component" value="Unassembled WGS sequence"/>
</dbReference>
<organism evidence="3 4">
    <name type="scientific">Nocardia vulneris</name>
    <dbReference type="NCBI Taxonomy" id="1141657"/>
    <lineage>
        <taxon>Bacteria</taxon>
        <taxon>Bacillati</taxon>
        <taxon>Actinomycetota</taxon>
        <taxon>Actinomycetes</taxon>
        <taxon>Mycobacteriales</taxon>
        <taxon>Nocardiaceae</taxon>
        <taxon>Nocardia</taxon>
    </lineage>
</organism>
<dbReference type="Pfam" id="PF09925">
    <property type="entry name" value="DUF2157"/>
    <property type="match status" value="1"/>
</dbReference>
<dbReference type="InterPro" id="IPR018677">
    <property type="entry name" value="DUF2157"/>
</dbReference>
<feature type="transmembrane region" description="Helical" evidence="1">
    <location>
        <begin position="109"/>
        <end position="127"/>
    </location>
</feature>
<feature type="transmembrane region" description="Helical" evidence="1">
    <location>
        <begin position="213"/>
        <end position="230"/>
    </location>
</feature>
<evidence type="ECO:0000259" key="2">
    <source>
        <dbReference type="Pfam" id="PF09925"/>
    </source>
</evidence>
<evidence type="ECO:0000313" key="4">
    <source>
        <dbReference type="Proteomes" id="UP000031364"/>
    </source>
</evidence>
<feature type="transmembrane region" description="Helical" evidence="1">
    <location>
        <begin position="260"/>
        <end position="278"/>
    </location>
</feature>
<keyword evidence="1" id="KW-1133">Transmembrane helix</keyword>
<evidence type="ECO:0000313" key="3">
    <source>
        <dbReference type="EMBL" id="KIA60779.1"/>
    </source>
</evidence>
<comment type="caution">
    <text evidence="3">The sequence shown here is derived from an EMBL/GenBank/DDBJ whole genome shotgun (WGS) entry which is preliminary data.</text>
</comment>
<name>A0ABR4Z6M3_9NOCA</name>
<feature type="transmembrane region" description="Helical" evidence="1">
    <location>
        <begin position="284"/>
        <end position="306"/>
    </location>
</feature>
<feature type="transmembrane region" description="Helical" evidence="1">
    <location>
        <begin position="188"/>
        <end position="206"/>
    </location>
</feature>